<keyword evidence="1" id="KW-0732">Signal</keyword>
<protein>
    <recommendedName>
        <fullName evidence="4">Secreted protein</fullName>
    </recommendedName>
</protein>
<evidence type="ECO:0000313" key="3">
    <source>
        <dbReference type="Proteomes" id="UP001465976"/>
    </source>
</evidence>
<proteinExistence type="predicted"/>
<organism evidence="2 3">
    <name type="scientific">Marasmius crinis-equi</name>
    <dbReference type="NCBI Taxonomy" id="585013"/>
    <lineage>
        <taxon>Eukaryota</taxon>
        <taxon>Fungi</taxon>
        <taxon>Dikarya</taxon>
        <taxon>Basidiomycota</taxon>
        <taxon>Agaricomycotina</taxon>
        <taxon>Agaricomycetes</taxon>
        <taxon>Agaricomycetidae</taxon>
        <taxon>Agaricales</taxon>
        <taxon>Marasmiineae</taxon>
        <taxon>Marasmiaceae</taxon>
        <taxon>Marasmius</taxon>
    </lineage>
</organism>
<dbReference type="Pfam" id="PF17132">
    <property type="entry name" value="Glyco_hydro_106"/>
    <property type="match status" value="1"/>
</dbReference>
<dbReference type="Proteomes" id="UP001465976">
    <property type="component" value="Unassembled WGS sequence"/>
</dbReference>
<keyword evidence="3" id="KW-1185">Reference proteome</keyword>
<dbReference type="InterPro" id="IPR053161">
    <property type="entry name" value="Ulvan_degrading_GH"/>
</dbReference>
<accession>A0ABR3G0C4</accession>
<comment type="caution">
    <text evidence="2">The sequence shown here is derived from an EMBL/GenBank/DDBJ whole genome shotgun (WGS) entry which is preliminary data.</text>
</comment>
<sequence length="1036" mass="111570">MFLRLAVIPALLVGHAWSQDNRGTFSKPRTGPKWRYWIEDSSADPEVLRRDVAEIAAVGSSGFELLRRVQTFRADGKPDTNGPRSYQSYGGLQSNTGDVLIDPTDVAFGSDAFVNATKTLVTASKDNNVTIDFTLGPDQGAGVPVEPDDVDKEGMLTELVFGSHFLDSGESFNGSLPEPVIVPFVASDGTIRSANTTQRFLVAVVGAQLVEGADPTAERVALDFSTVVDLTDQVQGSGNDSNVSWTPNANGTSVLLAFYYRRNGFPEARGGFNGPIDDKPGSWGSFVVDHFSAKGVNISSTFIQNNVLSREDIGELLAEPGVGKYMWEDSMEFQAQVWWTPELPQRFQERHGYSINKALPVFHALLPAHAAFSGGLNVNQTFDYGATTNAWAFTEDYRDTLTSLYVDYMLAFNDWADSIGLQFSNQPGYDFQLDVGASAAIPDVPEIESLALPIIDEARQLSGGVHLGNHPIFSSETGARPNLAMALTMAQLLEDSKAQFAGHVNVLMLHGYSYSGSYPGTTWPGICTFAYNFAEMHGPRMPAWDHYPGYISYLARNQYVLQSGIAKVDVALYRKAYDFTRDAPSPFPSDSLISAGYTYEYVSPENFKLPGVSVTDGRLAVEGPAYKAFVLSRIQNITVDAAQSLIEFANDGLPIVIAGGLPVGIPGFDANGTQNAQVQDLLQQLTALPTVKMVDDENAIPDALSSFNVTPAVSIEPPSPALYTIRHDENSTTGTTSHFFFYNQNDTAINFTLTLEATGTPFVLDAWSGEVSPVAVWSTTDDGHIVIPSVSLAANQSALFSVTSDDSLEGVSAPAVHISSADADVFGLGSSSGVDVRSFAEGSKQITLSNGQSQTVNLSLEGESTRELTGWQLNITAWTPPENLSQVDSVLVPQPPINLTQGLVPWDQLDGFANISGVGTYVTTFEWAHGENSTVGVQLDFGTVVHTLKAWLNGVELSTADPTRPVVDITALVSEGTNTLRVDAASTLLNAVNAVPQVMSLGQLRLDTEPNPPSNQHYGLIAPVRLIPYGRAAIEF</sequence>
<feature type="chain" id="PRO_5046695563" description="Secreted protein" evidence="1">
    <location>
        <begin position="19"/>
        <end position="1036"/>
    </location>
</feature>
<dbReference type="EMBL" id="JBAHYK010000013">
    <property type="protein sequence ID" value="KAL0581293.1"/>
    <property type="molecule type" value="Genomic_DNA"/>
</dbReference>
<evidence type="ECO:0008006" key="4">
    <source>
        <dbReference type="Google" id="ProtNLM"/>
    </source>
</evidence>
<evidence type="ECO:0000256" key="1">
    <source>
        <dbReference type="SAM" id="SignalP"/>
    </source>
</evidence>
<dbReference type="PANTHER" id="PTHR36848">
    <property type="entry name" value="DNA-BINDING PROTEIN (PUTATIVE SECRETED PROTEIN)-RELATED"/>
    <property type="match status" value="1"/>
</dbReference>
<dbReference type="InterPro" id="IPR008979">
    <property type="entry name" value="Galactose-bd-like_sf"/>
</dbReference>
<feature type="signal peptide" evidence="1">
    <location>
        <begin position="1"/>
        <end position="18"/>
    </location>
</feature>
<dbReference type="SUPFAM" id="SSF49785">
    <property type="entry name" value="Galactose-binding domain-like"/>
    <property type="match status" value="1"/>
</dbReference>
<reference evidence="2 3" key="1">
    <citation type="submission" date="2024-02" db="EMBL/GenBank/DDBJ databases">
        <title>A draft genome for the cacao thread blight pathogen Marasmius crinis-equi.</title>
        <authorList>
            <person name="Cohen S.P."/>
            <person name="Baruah I.K."/>
            <person name="Amoako-Attah I."/>
            <person name="Bukari Y."/>
            <person name="Meinhardt L.W."/>
            <person name="Bailey B.A."/>
        </authorList>
    </citation>
    <scope>NUCLEOTIDE SEQUENCE [LARGE SCALE GENOMIC DNA]</scope>
    <source>
        <strain evidence="2 3">GH-76</strain>
    </source>
</reference>
<dbReference type="PANTHER" id="PTHR36848:SF2">
    <property type="entry name" value="SECRETED PROTEIN"/>
    <property type="match status" value="1"/>
</dbReference>
<name>A0ABR3G0C4_9AGAR</name>
<evidence type="ECO:0000313" key="2">
    <source>
        <dbReference type="EMBL" id="KAL0581293.1"/>
    </source>
</evidence>
<gene>
    <name evidence="2" type="ORF">V5O48_000776</name>
</gene>
<dbReference type="Gene3D" id="2.60.120.260">
    <property type="entry name" value="Galactose-binding domain-like"/>
    <property type="match status" value="1"/>
</dbReference>